<accession>A0ABM4BN87</accession>
<dbReference type="Gene3D" id="3.30.420.10">
    <property type="entry name" value="Ribonuclease H-like superfamily/Ribonuclease H"/>
    <property type="match status" value="1"/>
</dbReference>
<dbReference type="GeneID" id="136078697"/>
<proteinExistence type="predicted"/>
<dbReference type="RefSeq" id="XP_065650554.1">
    <property type="nucleotide sequence ID" value="XM_065794482.1"/>
</dbReference>
<evidence type="ECO:0000313" key="1">
    <source>
        <dbReference type="Proteomes" id="UP001652625"/>
    </source>
</evidence>
<keyword evidence="1" id="KW-1185">Reference proteome</keyword>
<dbReference type="InterPro" id="IPR036397">
    <property type="entry name" value="RNaseH_sf"/>
</dbReference>
<organism evidence="1 2">
    <name type="scientific">Hydra vulgaris</name>
    <name type="common">Hydra</name>
    <name type="synonym">Hydra attenuata</name>
    <dbReference type="NCBI Taxonomy" id="6087"/>
    <lineage>
        <taxon>Eukaryota</taxon>
        <taxon>Metazoa</taxon>
        <taxon>Cnidaria</taxon>
        <taxon>Hydrozoa</taxon>
        <taxon>Hydroidolina</taxon>
        <taxon>Anthoathecata</taxon>
        <taxon>Aplanulata</taxon>
        <taxon>Hydridae</taxon>
        <taxon>Hydra</taxon>
    </lineage>
</organism>
<reference evidence="2" key="1">
    <citation type="submission" date="2025-08" db="UniProtKB">
        <authorList>
            <consortium name="RefSeq"/>
        </authorList>
    </citation>
    <scope>IDENTIFICATION</scope>
</reference>
<dbReference type="Proteomes" id="UP001652625">
    <property type="component" value="Chromosome 03"/>
</dbReference>
<evidence type="ECO:0000313" key="2">
    <source>
        <dbReference type="RefSeq" id="XP_065650554.1"/>
    </source>
</evidence>
<protein>
    <submittedName>
        <fullName evidence="2">Zinc finger MYM-type protein 5-like</fullName>
    </submittedName>
</protein>
<dbReference type="PANTHER" id="PTHR46068">
    <property type="entry name" value="PROTEIN CBG27172"/>
    <property type="match status" value="1"/>
</dbReference>
<name>A0ABM4BN87_HYDVU</name>
<gene>
    <name evidence="2" type="primary">LOC136078697</name>
</gene>
<dbReference type="PANTHER" id="PTHR46068:SF1">
    <property type="entry name" value="TRANSPOSASE IS30-LIKE HTH DOMAIN-CONTAINING PROTEIN"/>
    <property type="match status" value="1"/>
</dbReference>
<sequence>MANDLQIRRESLRKICKDRLKLIHISDANMKGRIASRSGHPQSVIVFGGITSDGKTPLIFVDSGVKINSQNYLNDVLIKKVLPCSQSHFGLTMTGRKYKSGCQKRKLAEQKQDAIKKCKTLTNFFSIQFQIDETSSAQIKDKNNDQNVSIFESSEIQTSPYIVELSSEDNFCDLGTWPDILNSDFINFCLTKDTTYFQNKGFHKRDYAASCRISKTQNRYFSEELFKKWLKNAQPVSRNWICYSKSTGNIYCLMCKLFYINVQAFSKGFSDWKHGEEYVILHENSTPHKNAVINWTTRKERKNTIDKQLMQELEHFEACCCCC</sequence>